<dbReference type="PANTHER" id="PTHR19372:SF7">
    <property type="entry name" value="SULFITE OXIDASE, MITOCHONDRIAL"/>
    <property type="match status" value="1"/>
</dbReference>
<reference evidence="8 9" key="1">
    <citation type="journal article" date="2018" name="Arch. Microbiol.">
        <title>New insights into the metabolic potential of the phototrophic purple bacterium Rhodopila globiformis DSM 161(T) from its draft genome sequence and evidence for a vanadium-dependent nitrogenase.</title>
        <authorList>
            <person name="Imhoff J.F."/>
            <person name="Rahn T."/>
            <person name="Kunzel S."/>
            <person name="Neulinger S.C."/>
        </authorList>
    </citation>
    <scope>NUCLEOTIDE SEQUENCE [LARGE SCALE GENOMIC DNA]</scope>
    <source>
        <strain evidence="8 9">DSM 161</strain>
    </source>
</reference>
<comment type="cofactor">
    <cofactor evidence="1">
        <name>Mo-molybdopterin</name>
        <dbReference type="ChEBI" id="CHEBI:71302"/>
    </cofactor>
</comment>
<dbReference type="Pfam" id="PF03404">
    <property type="entry name" value="Mo-co_dimer"/>
    <property type="match status" value="1"/>
</dbReference>
<evidence type="ECO:0000259" key="7">
    <source>
        <dbReference type="Pfam" id="PF03404"/>
    </source>
</evidence>
<dbReference type="InterPro" id="IPR036374">
    <property type="entry name" value="OxRdtase_Mopterin-bd_sf"/>
</dbReference>
<feature type="domain" description="Moybdenum cofactor oxidoreductase dimerisation" evidence="7">
    <location>
        <begin position="144"/>
        <end position="252"/>
    </location>
</feature>
<feature type="domain" description="Oxidoreductase molybdopterin-binding" evidence="6">
    <location>
        <begin position="81"/>
        <end position="116"/>
    </location>
</feature>
<dbReference type="InterPro" id="IPR005066">
    <property type="entry name" value="MoCF_OxRdtse_dimer"/>
</dbReference>
<feature type="region of interest" description="Disordered" evidence="5">
    <location>
        <begin position="1"/>
        <end position="73"/>
    </location>
</feature>
<dbReference type="Pfam" id="PF00174">
    <property type="entry name" value="Oxidored_molyb"/>
    <property type="match status" value="1"/>
</dbReference>
<dbReference type="GO" id="GO:0043546">
    <property type="term" value="F:molybdopterin cofactor binding"/>
    <property type="evidence" value="ECO:0007669"/>
    <property type="project" value="TreeGrafter"/>
</dbReference>
<feature type="compositionally biased region" description="Gly residues" evidence="5">
    <location>
        <begin position="22"/>
        <end position="32"/>
    </location>
</feature>
<sequence length="261" mass="29027">MDRWRHGLRHLVRPAPERRAEGGAGQAGGGGNLARRRRRRARRHPAVGRDTAVPQEPADRQGDGRQHHRRHRHEQCAAAALNGFPARLVVPGWVATYWMKHLNQIEISAKPLANFWMKTAYRVPAGMFPATLPFRSQAAGTTVPITEMVVNSLIADPLEGSEVERDGFQIQGVAWDRGSGIGRVEVSLDGGATWIDALLDRPLGPYAFRRFSLETDFLPRGRYRLASRATSNAGERQPESLRWNPGGYHNNAPRVITVTVT</sequence>
<dbReference type="PANTHER" id="PTHR19372">
    <property type="entry name" value="SULFITE REDUCTASE"/>
    <property type="match status" value="1"/>
</dbReference>
<feature type="compositionally biased region" description="Basic residues" evidence="5">
    <location>
        <begin position="34"/>
        <end position="46"/>
    </location>
</feature>
<organism evidence="8 9">
    <name type="scientific">Rhodopila globiformis</name>
    <name type="common">Rhodopseudomonas globiformis</name>
    <dbReference type="NCBI Taxonomy" id="1071"/>
    <lineage>
        <taxon>Bacteria</taxon>
        <taxon>Pseudomonadati</taxon>
        <taxon>Pseudomonadota</taxon>
        <taxon>Alphaproteobacteria</taxon>
        <taxon>Acetobacterales</taxon>
        <taxon>Acetobacteraceae</taxon>
        <taxon>Rhodopila</taxon>
    </lineage>
</organism>
<dbReference type="GO" id="GO:0020037">
    <property type="term" value="F:heme binding"/>
    <property type="evidence" value="ECO:0007669"/>
    <property type="project" value="TreeGrafter"/>
</dbReference>
<dbReference type="InterPro" id="IPR014756">
    <property type="entry name" value="Ig_E-set"/>
</dbReference>
<dbReference type="SUPFAM" id="SSF81296">
    <property type="entry name" value="E set domains"/>
    <property type="match status" value="1"/>
</dbReference>
<evidence type="ECO:0000313" key="9">
    <source>
        <dbReference type="Proteomes" id="UP000239724"/>
    </source>
</evidence>
<dbReference type="InterPro" id="IPR008335">
    <property type="entry name" value="Mopterin_OxRdtase_euk"/>
</dbReference>
<dbReference type="Gene3D" id="3.90.420.10">
    <property type="entry name" value="Oxidoreductase, molybdopterin-binding domain"/>
    <property type="match status" value="1"/>
</dbReference>
<dbReference type="GO" id="GO:0030151">
    <property type="term" value="F:molybdenum ion binding"/>
    <property type="evidence" value="ECO:0007669"/>
    <property type="project" value="InterPro"/>
</dbReference>
<name>A0A2S6N2U7_RHOGL</name>
<proteinExistence type="predicted"/>
<dbReference type="InterPro" id="IPR000572">
    <property type="entry name" value="OxRdtase_Mopterin-bd_dom"/>
</dbReference>
<evidence type="ECO:0000256" key="2">
    <source>
        <dbReference type="ARBA" id="ARBA00022505"/>
    </source>
</evidence>
<evidence type="ECO:0000256" key="5">
    <source>
        <dbReference type="SAM" id="MobiDB-lite"/>
    </source>
</evidence>
<dbReference type="PRINTS" id="PR00407">
    <property type="entry name" value="EUMOPTERIN"/>
</dbReference>
<accession>A0A2S6N2U7</accession>
<evidence type="ECO:0000256" key="1">
    <source>
        <dbReference type="ARBA" id="ARBA00001924"/>
    </source>
</evidence>
<dbReference type="EMBL" id="NHRY01000235">
    <property type="protein sequence ID" value="PPQ28922.1"/>
    <property type="molecule type" value="Genomic_DNA"/>
</dbReference>
<evidence type="ECO:0000256" key="4">
    <source>
        <dbReference type="ARBA" id="ARBA00023002"/>
    </source>
</evidence>
<dbReference type="GO" id="GO:0008482">
    <property type="term" value="F:sulfite oxidase activity"/>
    <property type="evidence" value="ECO:0007669"/>
    <property type="project" value="TreeGrafter"/>
</dbReference>
<keyword evidence="9" id="KW-1185">Reference proteome</keyword>
<dbReference type="AlphaFoldDB" id="A0A2S6N2U7"/>
<evidence type="ECO:0000259" key="6">
    <source>
        <dbReference type="Pfam" id="PF00174"/>
    </source>
</evidence>
<keyword evidence="2" id="KW-0500">Molybdenum</keyword>
<feature type="compositionally biased region" description="Basic residues" evidence="5">
    <location>
        <begin position="1"/>
        <end position="12"/>
    </location>
</feature>
<gene>
    <name evidence="8" type="ORF">CCS01_22900</name>
</gene>
<keyword evidence="4" id="KW-0560">Oxidoreductase</keyword>
<dbReference type="GO" id="GO:0006790">
    <property type="term" value="P:sulfur compound metabolic process"/>
    <property type="evidence" value="ECO:0007669"/>
    <property type="project" value="TreeGrafter"/>
</dbReference>
<evidence type="ECO:0000256" key="3">
    <source>
        <dbReference type="ARBA" id="ARBA00022723"/>
    </source>
</evidence>
<dbReference type="SUPFAM" id="SSF56524">
    <property type="entry name" value="Oxidoreductase molybdopterin-binding domain"/>
    <property type="match status" value="1"/>
</dbReference>
<dbReference type="Proteomes" id="UP000239724">
    <property type="component" value="Unassembled WGS sequence"/>
</dbReference>
<comment type="caution">
    <text evidence="8">The sequence shown here is derived from an EMBL/GenBank/DDBJ whole genome shotgun (WGS) entry which is preliminary data.</text>
</comment>
<protein>
    <recommendedName>
        <fullName evidence="10">Moybdenum cofactor oxidoreductase dimerisation domain-containing protein</fullName>
    </recommendedName>
</protein>
<evidence type="ECO:0008006" key="10">
    <source>
        <dbReference type="Google" id="ProtNLM"/>
    </source>
</evidence>
<keyword evidence="3" id="KW-0479">Metal-binding</keyword>
<dbReference type="Gene3D" id="2.60.40.650">
    <property type="match status" value="1"/>
</dbReference>
<evidence type="ECO:0000313" key="8">
    <source>
        <dbReference type="EMBL" id="PPQ28922.1"/>
    </source>
</evidence>